<protein>
    <recommendedName>
        <fullName evidence="1">NAD-dependent epimerase/dehydratase domain-containing protein</fullName>
    </recommendedName>
</protein>
<evidence type="ECO:0000313" key="2">
    <source>
        <dbReference type="EMBL" id="KOH43388.1"/>
    </source>
</evidence>
<dbReference type="SUPFAM" id="SSF51735">
    <property type="entry name" value="NAD(P)-binding Rossmann-fold domains"/>
    <property type="match status" value="1"/>
</dbReference>
<accession>A0A0L8V4V0</accession>
<dbReference type="InterPro" id="IPR036291">
    <property type="entry name" value="NAD(P)-bd_dom_sf"/>
</dbReference>
<dbReference type="Proteomes" id="UP000036958">
    <property type="component" value="Unassembled WGS sequence"/>
</dbReference>
<comment type="caution">
    <text evidence="2">The sequence shown here is derived from an EMBL/GenBank/DDBJ whole genome shotgun (WGS) entry which is preliminary data.</text>
</comment>
<reference evidence="3" key="1">
    <citation type="submission" date="2015-07" db="EMBL/GenBank/DDBJ databases">
        <title>Genome sequencing of Sunxiuqinia dokdonensis strain SK.</title>
        <authorList>
            <person name="Ahn S."/>
            <person name="Kim B.-C."/>
        </authorList>
    </citation>
    <scope>NUCLEOTIDE SEQUENCE [LARGE SCALE GENOMIC DNA]</scope>
    <source>
        <strain evidence="3">SK</strain>
    </source>
</reference>
<dbReference type="OrthoDB" id="596910at2"/>
<feature type="domain" description="NAD-dependent epimerase/dehydratase" evidence="1">
    <location>
        <begin position="2"/>
        <end position="236"/>
    </location>
</feature>
<dbReference type="STRING" id="1409788.NC99_38150"/>
<dbReference type="GO" id="GO:0005737">
    <property type="term" value="C:cytoplasm"/>
    <property type="evidence" value="ECO:0007669"/>
    <property type="project" value="TreeGrafter"/>
</dbReference>
<dbReference type="PANTHER" id="PTHR48079">
    <property type="entry name" value="PROTEIN YEEZ"/>
    <property type="match status" value="1"/>
</dbReference>
<dbReference type="EMBL" id="LGIA01000190">
    <property type="protein sequence ID" value="KOH43388.1"/>
    <property type="molecule type" value="Genomic_DNA"/>
</dbReference>
<gene>
    <name evidence="2" type="ORF">NC99_38150</name>
</gene>
<organism evidence="2 3">
    <name type="scientific">Sunxiuqinia dokdonensis</name>
    <dbReference type="NCBI Taxonomy" id="1409788"/>
    <lineage>
        <taxon>Bacteria</taxon>
        <taxon>Pseudomonadati</taxon>
        <taxon>Bacteroidota</taxon>
        <taxon>Bacteroidia</taxon>
        <taxon>Marinilabiliales</taxon>
        <taxon>Prolixibacteraceae</taxon>
        <taxon>Sunxiuqinia</taxon>
    </lineage>
</organism>
<keyword evidence="3" id="KW-1185">Reference proteome</keyword>
<dbReference type="Pfam" id="PF01370">
    <property type="entry name" value="Epimerase"/>
    <property type="match status" value="1"/>
</dbReference>
<dbReference type="RefSeq" id="WP_053186783.1">
    <property type="nucleotide sequence ID" value="NZ_LGIA01000190.1"/>
</dbReference>
<name>A0A0L8V4V0_9BACT</name>
<proteinExistence type="predicted"/>
<dbReference type="PANTHER" id="PTHR48079:SF6">
    <property type="entry name" value="NAD(P)-BINDING DOMAIN-CONTAINING PROTEIN-RELATED"/>
    <property type="match status" value="1"/>
</dbReference>
<evidence type="ECO:0000313" key="3">
    <source>
        <dbReference type="Proteomes" id="UP000036958"/>
    </source>
</evidence>
<evidence type="ECO:0000259" key="1">
    <source>
        <dbReference type="Pfam" id="PF01370"/>
    </source>
</evidence>
<dbReference type="Gene3D" id="3.40.50.720">
    <property type="entry name" value="NAD(P)-binding Rossmann-like Domain"/>
    <property type="match status" value="1"/>
</dbReference>
<sequence>MIFVTGGTGLVGSHVLFDLLNSGKKVRVLKRATSNLKWVNKVFSYYTDQPNELFDQIEWVEGDILDYHSMEELLAGANEVYHCAAIVSFHANDRDSMLNNNVKGTANLINAAIHHKVKKFCHVSSIAALGKTQDGSEINEDTYWTPSKQKSGYSLSKFFSEMEVWRGIEEGLDAVIVNPSIVLGPGNWDIGSPKLFQAIGKGLKYYTKGETGFVDVRDVSNAMILLMDDQNFGQNKNQRFILNAGNMSYQDFFNKIADALQKPRPRTFASDMVLQMAWRAARLASFFSGKRPQITKEAVSGSNRINRYNGQKIQKAIDFKYRNLDETITDIAGLFQKDLS</sequence>
<dbReference type="AlphaFoldDB" id="A0A0L8V4V0"/>
<dbReference type="GO" id="GO:0004029">
    <property type="term" value="F:aldehyde dehydrogenase (NAD+) activity"/>
    <property type="evidence" value="ECO:0007669"/>
    <property type="project" value="TreeGrafter"/>
</dbReference>
<dbReference type="InterPro" id="IPR001509">
    <property type="entry name" value="Epimerase_deHydtase"/>
</dbReference>
<dbReference type="InterPro" id="IPR051783">
    <property type="entry name" value="NAD(P)-dependent_oxidoreduct"/>
</dbReference>